<dbReference type="InterPro" id="IPR002885">
    <property type="entry name" value="PPR_rpt"/>
</dbReference>
<dbReference type="PANTHER" id="PTHR46598:SF1">
    <property type="entry name" value="OS10G0422566 PROTEIN"/>
    <property type="match status" value="1"/>
</dbReference>
<reference evidence="6" key="1">
    <citation type="submission" date="2020-01" db="EMBL/GenBank/DDBJ databases">
        <title>Genome sequence of Kobresia littledalei, the first chromosome-level genome in the family Cyperaceae.</title>
        <authorList>
            <person name="Qu G."/>
        </authorList>
    </citation>
    <scope>NUCLEOTIDE SEQUENCE</scope>
    <source>
        <strain evidence="6">C.B.Clarke</strain>
        <tissue evidence="6">Leaf</tissue>
    </source>
</reference>
<dbReference type="InterPro" id="IPR057440">
    <property type="entry name" value="At1g68980-like_TPR"/>
</dbReference>
<dbReference type="InterPro" id="IPR011990">
    <property type="entry name" value="TPR-like_helical_dom_sf"/>
</dbReference>
<dbReference type="PANTHER" id="PTHR46598">
    <property type="entry name" value="BNAC05G43320D PROTEIN"/>
    <property type="match status" value="1"/>
</dbReference>
<comment type="caution">
    <text evidence="6">The sequence shown here is derived from an EMBL/GenBank/DDBJ whole genome shotgun (WGS) entry which is preliminary data.</text>
</comment>
<evidence type="ECO:0000256" key="4">
    <source>
        <dbReference type="PROSITE-ProRule" id="PRU00708"/>
    </source>
</evidence>
<dbReference type="Pfam" id="PF13812">
    <property type="entry name" value="PPR_3"/>
    <property type="match status" value="1"/>
</dbReference>
<dbReference type="Pfam" id="PF01535">
    <property type="entry name" value="PPR"/>
    <property type="match status" value="2"/>
</dbReference>
<evidence type="ECO:0000256" key="2">
    <source>
        <dbReference type="ARBA" id="ARBA00022737"/>
    </source>
</evidence>
<organism evidence="6 7">
    <name type="scientific">Carex littledalei</name>
    <dbReference type="NCBI Taxonomy" id="544730"/>
    <lineage>
        <taxon>Eukaryota</taxon>
        <taxon>Viridiplantae</taxon>
        <taxon>Streptophyta</taxon>
        <taxon>Embryophyta</taxon>
        <taxon>Tracheophyta</taxon>
        <taxon>Spermatophyta</taxon>
        <taxon>Magnoliopsida</taxon>
        <taxon>Liliopsida</taxon>
        <taxon>Poales</taxon>
        <taxon>Cyperaceae</taxon>
        <taxon>Cyperoideae</taxon>
        <taxon>Cariceae</taxon>
        <taxon>Carex</taxon>
        <taxon>Carex subgen. Euthyceras</taxon>
    </lineage>
</organism>
<feature type="domain" description="At1g68980-like TPR repeats" evidence="5">
    <location>
        <begin position="75"/>
        <end position="198"/>
    </location>
</feature>
<dbReference type="PROSITE" id="PS51375">
    <property type="entry name" value="PPR"/>
    <property type="match status" value="1"/>
</dbReference>
<evidence type="ECO:0000256" key="3">
    <source>
        <dbReference type="ARBA" id="ARBA00022946"/>
    </source>
</evidence>
<evidence type="ECO:0000259" key="5">
    <source>
        <dbReference type="Pfam" id="PF25245"/>
    </source>
</evidence>
<proteinExistence type="inferred from homology"/>
<dbReference type="Pfam" id="PF13041">
    <property type="entry name" value="PPR_2"/>
    <property type="match status" value="1"/>
</dbReference>
<keyword evidence="7" id="KW-1185">Reference proteome</keyword>
<protein>
    <submittedName>
        <fullName evidence="6">Pentatricopeptide repeat-containing protein</fullName>
    </submittedName>
</protein>
<dbReference type="Pfam" id="PF25245">
    <property type="entry name" value="TPR_At1g68980"/>
    <property type="match status" value="1"/>
</dbReference>
<keyword evidence="3" id="KW-0809">Transit peptide</keyword>
<sequence length="765" mass="86973">MLPLKNIRPMSSVILYLVNNTTKIIGSYYIYNRAISELSLGSFKDPGTSSVKRAPIFRSSLSTLAEPLLVQACDLAQLTPELDSALNQKRLEDAWKSYEKHLHMDGLPRKSVLTKLITGLTESFDSQWLNKAYSIVDLALEQNKLELLEREPLLYLSFILARCNLPVLSLNIMRKLIKLELYPPVAAWSGIVGHMCQTETGSLLAAELIMEIGYLFRDNRAEPRKTINKPLFSMRPNSLVFNIALTGCLVFGTTRKAEQLLDLMPWIGLQPEPDLLITMASVYEKNGHRDEVRKLKGHVEEAVGITDLDLQEFYDCLFSCYLKFGDLESCMDMVLDMLHKAKETKKSLESGKLAHEVIRDGKSKLHLPYQKVENDVIWIKTMPPSFLSFCKDANLLRPETEAKELLGILSNRLQAQAELVKSEHGLLYPTEKLYAKLIRAFLEAGRTADLARFSINASKLESPVSEEASAVVEVINACISLGLLDQAHDLLDEMRYSGIRVHSSVYYNLITSYSRDNRQECIKALLKEAQQAGVQLDLSCYESMMHIQAAGNNSNTTRCIFKEMKDSNISEKPNQVQNIEVDGIINPPDEASLAAKLMEEIKQNPGTDYELHDWNSMIHFFCKKRLMHDAQKALNKMRFAGHTPNAQTFHSLVTAYLAMGGKYTEVTELWGEMKVLAGSNSLRFDRELLDLFLHCFVRGGYFLRAMEVIEMMEKGDMFIDKYKYRSLWLKYHATLYKGKARKVQTDAQLRRREAALAFIRWIGLT</sequence>
<evidence type="ECO:0000256" key="1">
    <source>
        <dbReference type="ARBA" id="ARBA00007626"/>
    </source>
</evidence>
<evidence type="ECO:0000313" key="7">
    <source>
        <dbReference type="Proteomes" id="UP000623129"/>
    </source>
</evidence>
<keyword evidence="2" id="KW-0677">Repeat</keyword>
<name>A0A833QXF4_9POAL</name>
<dbReference type="OrthoDB" id="726314at2759"/>
<comment type="similarity">
    <text evidence="1">Belongs to the PPR family. P subfamily.</text>
</comment>
<dbReference type="AlphaFoldDB" id="A0A833QXF4"/>
<evidence type="ECO:0000313" key="6">
    <source>
        <dbReference type="EMBL" id="KAF3326723.1"/>
    </source>
</evidence>
<feature type="repeat" description="PPR" evidence="4">
    <location>
        <begin position="610"/>
        <end position="644"/>
    </location>
</feature>
<dbReference type="Proteomes" id="UP000623129">
    <property type="component" value="Unassembled WGS sequence"/>
</dbReference>
<gene>
    <name evidence="6" type="ORF">FCM35_KLT08353</name>
</gene>
<dbReference type="EMBL" id="SWLB01000018">
    <property type="protein sequence ID" value="KAF3326723.1"/>
    <property type="molecule type" value="Genomic_DNA"/>
</dbReference>
<dbReference type="Gene3D" id="1.25.40.10">
    <property type="entry name" value="Tetratricopeptide repeat domain"/>
    <property type="match status" value="3"/>
</dbReference>
<dbReference type="NCBIfam" id="TIGR00756">
    <property type="entry name" value="PPR"/>
    <property type="match status" value="1"/>
</dbReference>
<accession>A0A833QXF4</accession>